<evidence type="ECO:0000256" key="1">
    <source>
        <dbReference type="SAM" id="MobiDB-lite"/>
    </source>
</evidence>
<gene>
    <name evidence="2" type="ORF">PoB_001229700</name>
</gene>
<feature type="compositionally biased region" description="Basic and acidic residues" evidence="1">
    <location>
        <begin position="150"/>
        <end position="160"/>
    </location>
</feature>
<evidence type="ECO:0000313" key="2">
    <source>
        <dbReference type="EMBL" id="GFN85791.1"/>
    </source>
</evidence>
<evidence type="ECO:0000313" key="3">
    <source>
        <dbReference type="Proteomes" id="UP000735302"/>
    </source>
</evidence>
<name>A0AAV3YUF9_9GAST</name>
<comment type="caution">
    <text evidence="2">The sequence shown here is derived from an EMBL/GenBank/DDBJ whole genome shotgun (WGS) entry which is preliminary data.</text>
</comment>
<dbReference type="Proteomes" id="UP000735302">
    <property type="component" value="Unassembled WGS sequence"/>
</dbReference>
<accession>A0AAV3YUF9</accession>
<feature type="region of interest" description="Disordered" evidence="1">
    <location>
        <begin position="149"/>
        <end position="169"/>
    </location>
</feature>
<reference evidence="2 3" key="1">
    <citation type="journal article" date="2021" name="Elife">
        <title>Chloroplast acquisition without the gene transfer in kleptoplastic sea slugs, Plakobranchus ocellatus.</title>
        <authorList>
            <person name="Maeda T."/>
            <person name="Takahashi S."/>
            <person name="Yoshida T."/>
            <person name="Shimamura S."/>
            <person name="Takaki Y."/>
            <person name="Nagai Y."/>
            <person name="Toyoda A."/>
            <person name="Suzuki Y."/>
            <person name="Arimoto A."/>
            <person name="Ishii H."/>
            <person name="Satoh N."/>
            <person name="Nishiyama T."/>
            <person name="Hasebe M."/>
            <person name="Maruyama T."/>
            <person name="Minagawa J."/>
            <person name="Obokata J."/>
            <person name="Shigenobu S."/>
        </authorList>
    </citation>
    <scope>NUCLEOTIDE SEQUENCE [LARGE SCALE GENOMIC DNA]</scope>
</reference>
<dbReference type="AlphaFoldDB" id="A0AAV3YUF9"/>
<proteinExistence type="predicted"/>
<organism evidence="2 3">
    <name type="scientific">Plakobranchus ocellatus</name>
    <dbReference type="NCBI Taxonomy" id="259542"/>
    <lineage>
        <taxon>Eukaryota</taxon>
        <taxon>Metazoa</taxon>
        <taxon>Spiralia</taxon>
        <taxon>Lophotrochozoa</taxon>
        <taxon>Mollusca</taxon>
        <taxon>Gastropoda</taxon>
        <taxon>Heterobranchia</taxon>
        <taxon>Euthyneura</taxon>
        <taxon>Panpulmonata</taxon>
        <taxon>Sacoglossa</taxon>
        <taxon>Placobranchoidea</taxon>
        <taxon>Plakobranchidae</taxon>
        <taxon>Plakobranchus</taxon>
    </lineage>
</organism>
<dbReference type="EMBL" id="BLXT01001455">
    <property type="protein sequence ID" value="GFN85791.1"/>
    <property type="molecule type" value="Genomic_DNA"/>
</dbReference>
<keyword evidence="3" id="KW-1185">Reference proteome</keyword>
<protein>
    <submittedName>
        <fullName evidence="2">Uncharacterized protein</fullName>
    </submittedName>
</protein>
<sequence>MFISLTTNAFTPNHFVVLHDKRKSPVVDLTFVSADDNYDDDSSSATLAVAVVSNYDDDTAGVADVSDDDADDYDEDKADDYDELVLMIRMTFFSTASAILPGGKPFHDLNLLKPKRIYKFYNALLSMISSVKYQNVEKTMFTLLSKTKTARTDEPKEKDQNSGTTEGMQ</sequence>